<dbReference type="Proteomes" id="UP000324058">
    <property type="component" value="Unassembled WGS sequence"/>
</dbReference>
<evidence type="ECO:0000256" key="1">
    <source>
        <dbReference type="SAM" id="MobiDB-lite"/>
    </source>
</evidence>
<feature type="non-terminal residue" evidence="2">
    <location>
        <position position="138"/>
    </location>
</feature>
<dbReference type="InterPro" id="IPR014756">
    <property type="entry name" value="Ig_E-set"/>
</dbReference>
<dbReference type="InterPro" id="IPR013783">
    <property type="entry name" value="Ig-like_fold"/>
</dbReference>
<gene>
    <name evidence="2" type="ORF">E0F66_11395</name>
</gene>
<dbReference type="AlphaFoldDB" id="A0A5S4TIR4"/>
<feature type="region of interest" description="Disordered" evidence="1">
    <location>
        <begin position="118"/>
        <end position="138"/>
    </location>
</feature>
<name>A0A5S4TIR4_STRPY</name>
<reference evidence="2 3" key="1">
    <citation type="submission" date="2019-02" db="EMBL/GenBank/DDBJ databases">
        <title>Novel genomic isolates of S. pyogenes and S. dysgalactiae subsp. equisimilis associated to necrotising fasciitis (NSTI).</title>
        <authorList>
            <person name="Barrantes I."/>
        </authorList>
    </citation>
    <scope>NUCLEOTIDE SEQUENCE [LARGE SCALE GENOMIC DNA]</scope>
    <source>
        <strain evidence="2 3">SPY2028</strain>
    </source>
</reference>
<dbReference type="SUPFAM" id="SSF81296">
    <property type="entry name" value="E set domains"/>
    <property type="match status" value="1"/>
</dbReference>
<dbReference type="Gene3D" id="2.60.40.10">
    <property type="entry name" value="Immunoglobulins"/>
    <property type="match status" value="1"/>
</dbReference>
<sequence length="138" mass="15552">MGATLHADGSATINVWAPTAEKVTLNIYQSTAENAPLLKQFEMIRGTDENLNDHTKNTIGLWSYHLKPTEVELTLKTLNKVAYDYTLTIPKAYFIQKTEDWYEEKPGVWKKRGDKYVNSASASKNTKEELSSTASHAQ</sequence>
<accession>A0A5S4TIR4</accession>
<organism evidence="2 3">
    <name type="scientific">Streptococcus pyogenes</name>
    <dbReference type="NCBI Taxonomy" id="1314"/>
    <lineage>
        <taxon>Bacteria</taxon>
        <taxon>Bacillati</taxon>
        <taxon>Bacillota</taxon>
        <taxon>Bacilli</taxon>
        <taxon>Lactobacillales</taxon>
        <taxon>Streptococcaceae</taxon>
        <taxon>Streptococcus</taxon>
    </lineage>
</organism>
<protein>
    <submittedName>
        <fullName evidence="2">Pullulanase</fullName>
    </submittedName>
</protein>
<evidence type="ECO:0000313" key="3">
    <source>
        <dbReference type="Proteomes" id="UP000324058"/>
    </source>
</evidence>
<proteinExistence type="predicted"/>
<evidence type="ECO:0000313" key="2">
    <source>
        <dbReference type="EMBL" id="TYK94543.1"/>
    </source>
</evidence>
<dbReference type="EMBL" id="SJLL01000292">
    <property type="protein sequence ID" value="TYK94543.1"/>
    <property type="molecule type" value="Genomic_DNA"/>
</dbReference>
<comment type="caution">
    <text evidence="2">The sequence shown here is derived from an EMBL/GenBank/DDBJ whole genome shotgun (WGS) entry which is preliminary data.</text>
</comment>